<dbReference type="Proteomes" id="UP001286313">
    <property type="component" value="Unassembled WGS sequence"/>
</dbReference>
<proteinExistence type="predicted"/>
<comment type="caution">
    <text evidence="2">The sequence shown here is derived from an EMBL/GenBank/DDBJ whole genome shotgun (WGS) entry which is preliminary data.</text>
</comment>
<accession>A0AAE1BHL1</accession>
<protein>
    <submittedName>
        <fullName evidence="2">Uncharacterized protein</fullName>
    </submittedName>
</protein>
<organism evidence="2 3">
    <name type="scientific">Petrolisthes cinctipes</name>
    <name type="common">Flat porcelain crab</name>
    <dbReference type="NCBI Taxonomy" id="88211"/>
    <lineage>
        <taxon>Eukaryota</taxon>
        <taxon>Metazoa</taxon>
        <taxon>Ecdysozoa</taxon>
        <taxon>Arthropoda</taxon>
        <taxon>Crustacea</taxon>
        <taxon>Multicrustacea</taxon>
        <taxon>Malacostraca</taxon>
        <taxon>Eumalacostraca</taxon>
        <taxon>Eucarida</taxon>
        <taxon>Decapoda</taxon>
        <taxon>Pleocyemata</taxon>
        <taxon>Anomura</taxon>
        <taxon>Galatheoidea</taxon>
        <taxon>Porcellanidae</taxon>
        <taxon>Petrolisthes</taxon>
    </lineage>
</organism>
<name>A0AAE1BHL1_PETCI</name>
<keyword evidence="3" id="KW-1185">Reference proteome</keyword>
<feature type="compositionally biased region" description="Basic and acidic residues" evidence="1">
    <location>
        <begin position="19"/>
        <end position="46"/>
    </location>
</feature>
<gene>
    <name evidence="2" type="ORF">Pcinc_044191</name>
</gene>
<dbReference type="EMBL" id="JAWQEG010009182">
    <property type="protein sequence ID" value="KAK3849040.1"/>
    <property type="molecule type" value="Genomic_DNA"/>
</dbReference>
<feature type="region of interest" description="Disordered" evidence="1">
    <location>
        <begin position="85"/>
        <end position="131"/>
    </location>
</feature>
<feature type="region of interest" description="Disordered" evidence="1">
    <location>
        <begin position="1"/>
        <end position="72"/>
    </location>
</feature>
<evidence type="ECO:0000256" key="1">
    <source>
        <dbReference type="SAM" id="MobiDB-lite"/>
    </source>
</evidence>
<sequence>MGVGGGGARNIELGGYLGRKREKEKKCGSGREKEEWRQDLERRNGRDVGGGRFQEQYGRGRLQVQHRSGSSAKVLREGIVFKSTQSLRNYSTSLPSLTPTSSSPPPPNRDKIIHRHTRSLTSKPSTNRKNL</sequence>
<evidence type="ECO:0000313" key="2">
    <source>
        <dbReference type="EMBL" id="KAK3849040.1"/>
    </source>
</evidence>
<dbReference type="AlphaFoldDB" id="A0AAE1BHL1"/>
<evidence type="ECO:0000313" key="3">
    <source>
        <dbReference type="Proteomes" id="UP001286313"/>
    </source>
</evidence>
<feature type="compositionally biased region" description="Low complexity" evidence="1">
    <location>
        <begin position="91"/>
        <end position="101"/>
    </location>
</feature>
<reference evidence="2" key="1">
    <citation type="submission" date="2023-10" db="EMBL/GenBank/DDBJ databases">
        <title>Genome assemblies of two species of porcelain crab, Petrolisthes cinctipes and Petrolisthes manimaculis (Anomura: Porcellanidae).</title>
        <authorList>
            <person name="Angst P."/>
        </authorList>
    </citation>
    <scope>NUCLEOTIDE SEQUENCE</scope>
    <source>
        <strain evidence="2">PB745_01</strain>
        <tissue evidence="2">Gill</tissue>
    </source>
</reference>
<feature type="compositionally biased region" description="Polar residues" evidence="1">
    <location>
        <begin position="119"/>
        <end position="131"/>
    </location>
</feature>